<gene>
    <name evidence="2" type="primary">TPHA0N01270</name>
    <name evidence="2" type="ordered locus">TPHA_0N01270</name>
</gene>
<feature type="region of interest" description="Disordered" evidence="1">
    <location>
        <begin position="58"/>
        <end position="96"/>
    </location>
</feature>
<reference evidence="2 3" key="1">
    <citation type="journal article" date="2011" name="Proc. Natl. Acad. Sci. U.S.A.">
        <title>Evolutionary erosion of yeast sex chromosomes by mating-type switching accidents.</title>
        <authorList>
            <person name="Gordon J.L."/>
            <person name="Armisen D."/>
            <person name="Proux-Wera E."/>
            <person name="Oheigeartaigh S.S."/>
            <person name="Byrne K.P."/>
            <person name="Wolfe K.H."/>
        </authorList>
    </citation>
    <scope>NUCLEOTIDE SEQUENCE [LARGE SCALE GENOMIC DNA]</scope>
    <source>
        <strain evidence="3">ATCC 24235 / CBS 4417 / NBRC 1672 / NRRL Y-8282 / UCD 70-5</strain>
    </source>
</reference>
<sequence>MDGQESGYIDIEELRRQLRLRSQQQIYSNMGRATELSQDPTDVKSYLNDLSVALASQREATNRSTSLEDLKSTSMSVETTEAHSISDDRSISAKAERGSEIAEIDGRLNSLGTAEGNSVIDTVFAGLSSMRSKTKRRKISSFIITDNQTATEATPDTNAALEPIEEPMYFSDQNEHTEPVQEAMPEATTYNEENTLLEDADEPEPYETQRLKPAQLKNMFGPYLNHKQISLPPASWQALSTITGDLTSKITTTLQAEQYHGSQQLSIERSSLVALLVKYKLLPRQQNLSDRHITTEELFSMCKQYLTSEDLNDLEISLFS</sequence>
<dbReference type="EMBL" id="HE612869">
    <property type="protein sequence ID" value="CCE65908.1"/>
    <property type="molecule type" value="Genomic_DNA"/>
</dbReference>
<dbReference type="Proteomes" id="UP000005666">
    <property type="component" value="Chromosome 14"/>
</dbReference>
<dbReference type="OrthoDB" id="4063473at2759"/>
<feature type="compositionally biased region" description="Basic and acidic residues" evidence="1">
    <location>
        <begin position="80"/>
        <end position="96"/>
    </location>
</feature>
<evidence type="ECO:0000313" key="2">
    <source>
        <dbReference type="EMBL" id="CCE65908.1"/>
    </source>
</evidence>
<evidence type="ECO:0000256" key="1">
    <source>
        <dbReference type="SAM" id="MobiDB-lite"/>
    </source>
</evidence>
<proteinExistence type="predicted"/>
<dbReference type="OMA" id="TIHADND"/>
<dbReference type="KEGG" id="tpf:TPHA_0N01270"/>
<protein>
    <submittedName>
        <fullName evidence="2">Uncharacterized protein</fullName>
    </submittedName>
</protein>
<dbReference type="GeneID" id="11532068"/>
<dbReference type="HOGENOM" id="CLU_869271_0_0_1"/>
<organism evidence="2 3">
    <name type="scientific">Tetrapisispora phaffii (strain ATCC 24235 / CBS 4417 / NBRC 1672 / NRRL Y-8282 / UCD 70-5)</name>
    <name type="common">Yeast</name>
    <name type="synonym">Fabospora phaffii</name>
    <dbReference type="NCBI Taxonomy" id="1071381"/>
    <lineage>
        <taxon>Eukaryota</taxon>
        <taxon>Fungi</taxon>
        <taxon>Dikarya</taxon>
        <taxon>Ascomycota</taxon>
        <taxon>Saccharomycotina</taxon>
        <taxon>Saccharomycetes</taxon>
        <taxon>Saccharomycetales</taxon>
        <taxon>Saccharomycetaceae</taxon>
        <taxon>Tetrapisispora</taxon>
    </lineage>
</organism>
<accession>G8C180</accession>
<dbReference type="RefSeq" id="XP_003688342.1">
    <property type="nucleotide sequence ID" value="XM_003688294.1"/>
</dbReference>
<dbReference type="AlphaFoldDB" id="G8C180"/>
<keyword evidence="3" id="KW-1185">Reference proteome</keyword>
<evidence type="ECO:0000313" key="3">
    <source>
        <dbReference type="Proteomes" id="UP000005666"/>
    </source>
</evidence>
<dbReference type="STRING" id="1071381.G8C180"/>
<name>G8C180_TETPH</name>